<sequence length="511" mass="54528">MTIPRSFLGRADLALRRSGTLADLMMRLAEMHGEKLFVTEEDETGLSRRITYVQAAEQVAAWSRAIRLLNEPGRPVVIATSNGIDQFMLCLAVSAAGGLPAPVNPQMSEAEVAHVIADSGATLVIRHCEDLPVTEGATVIATPDPQDIAALFYTSGTTGKPKGAELTHQALVGQVSLAAMWPFTLRHDELVMALPVAHIMGFVALMGPAVAGVPIYFLQRFSPRRTLQIIEHRRCSAFIGVPAMYRTLFEAGAAEADLSSVRVWISGADVMPADLALKFKSFGASVTLPGIGAIGEAAFMEGYGMVEVGGNVATKLSPPMLPIGLGDSLGLSMPGWKFKVADRSGRGVLPGQVGELRLKGPGVLKGYWGDAQASSDALTEDGWLKTGDLVRSGPFGTVMFQGRAKAVIKSGGYSVYPVEVEADIEEHPDVLEAAVVGIPHAKLGEVPVAAVRLRPQAKVTSQELVVWAGVRMAQYKAPRRIVIVDELPRTGTRKIQRDRLLPLFQDPADAG</sequence>
<dbReference type="GO" id="GO:0031956">
    <property type="term" value="F:medium-chain fatty acid-CoA ligase activity"/>
    <property type="evidence" value="ECO:0007669"/>
    <property type="project" value="TreeGrafter"/>
</dbReference>
<dbReference type="AlphaFoldDB" id="A0A6J6B5N6"/>
<evidence type="ECO:0000256" key="3">
    <source>
        <dbReference type="SAM" id="Phobius"/>
    </source>
</evidence>
<dbReference type="GO" id="GO:0006631">
    <property type="term" value="P:fatty acid metabolic process"/>
    <property type="evidence" value="ECO:0007669"/>
    <property type="project" value="TreeGrafter"/>
</dbReference>
<dbReference type="InterPro" id="IPR025110">
    <property type="entry name" value="AMP-bd_C"/>
</dbReference>
<accession>A0A6J6B5N6</accession>
<keyword evidence="2" id="KW-0436">Ligase</keyword>
<dbReference type="InterPro" id="IPR000873">
    <property type="entry name" value="AMP-dep_synth/lig_dom"/>
</dbReference>
<gene>
    <name evidence="6" type="ORF">UFOPK1358_00615</name>
</gene>
<dbReference type="Gene3D" id="3.30.300.30">
    <property type="match status" value="1"/>
</dbReference>
<feature type="domain" description="AMP-dependent synthetase/ligase" evidence="4">
    <location>
        <begin position="30"/>
        <end position="368"/>
    </location>
</feature>
<evidence type="ECO:0000256" key="1">
    <source>
        <dbReference type="ARBA" id="ARBA00006432"/>
    </source>
</evidence>
<protein>
    <submittedName>
        <fullName evidence="6">Unannotated protein</fullName>
    </submittedName>
</protein>
<evidence type="ECO:0000259" key="4">
    <source>
        <dbReference type="Pfam" id="PF00501"/>
    </source>
</evidence>
<dbReference type="Gene3D" id="3.40.50.12780">
    <property type="entry name" value="N-terminal domain of ligase-like"/>
    <property type="match status" value="1"/>
</dbReference>
<dbReference type="EMBL" id="CAEZSF010000041">
    <property type="protein sequence ID" value="CAB4534136.1"/>
    <property type="molecule type" value="Genomic_DNA"/>
</dbReference>
<evidence type="ECO:0000313" key="6">
    <source>
        <dbReference type="EMBL" id="CAB4534136.1"/>
    </source>
</evidence>
<feature type="domain" description="AMP-binding enzyme C-terminal" evidence="5">
    <location>
        <begin position="419"/>
        <end position="494"/>
    </location>
</feature>
<dbReference type="PROSITE" id="PS00455">
    <property type="entry name" value="AMP_BINDING"/>
    <property type="match status" value="1"/>
</dbReference>
<dbReference type="SUPFAM" id="SSF56801">
    <property type="entry name" value="Acetyl-CoA synthetase-like"/>
    <property type="match status" value="1"/>
</dbReference>
<proteinExistence type="inferred from homology"/>
<keyword evidence="3" id="KW-0472">Membrane</keyword>
<organism evidence="6">
    <name type="scientific">freshwater metagenome</name>
    <dbReference type="NCBI Taxonomy" id="449393"/>
    <lineage>
        <taxon>unclassified sequences</taxon>
        <taxon>metagenomes</taxon>
        <taxon>ecological metagenomes</taxon>
    </lineage>
</organism>
<evidence type="ECO:0000259" key="5">
    <source>
        <dbReference type="Pfam" id="PF13193"/>
    </source>
</evidence>
<keyword evidence="3" id="KW-1133">Transmembrane helix</keyword>
<reference evidence="6" key="1">
    <citation type="submission" date="2020-05" db="EMBL/GenBank/DDBJ databases">
        <authorList>
            <person name="Chiriac C."/>
            <person name="Salcher M."/>
            <person name="Ghai R."/>
            <person name="Kavagutti S V."/>
        </authorList>
    </citation>
    <scope>NUCLEOTIDE SEQUENCE</scope>
</reference>
<dbReference type="InterPro" id="IPR020845">
    <property type="entry name" value="AMP-binding_CS"/>
</dbReference>
<feature type="transmembrane region" description="Helical" evidence="3">
    <location>
        <begin position="196"/>
        <end position="218"/>
    </location>
</feature>
<comment type="similarity">
    <text evidence="1">Belongs to the ATP-dependent AMP-binding enzyme family.</text>
</comment>
<dbReference type="PANTHER" id="PTHR43201:SF5">
    <property type="entry name" value="MEDIUM-CHAIN ACYL-COA LIGASE ACSF2, MITOCHONDRIAL"/>
    <property type="match status" value="1"/>
</dbReference>
<keyword evidence="3" id="KW-0812">Transmembrane</keyword>
<dbReference type="InterPro" id="IPR042099">
    <property type="entry name" value="ANL_N_sf"/>
</dbReference>
<evidence type="ECO:0000256" key="2">
    <source>
        <dbReference type="ARBA" id="ARBA00022598"/>
    </source>
</evidence>
<dbReference type="Pfam" id="PF13193">
    <property type="entry name" value="AMP-binding_C"/>
    <property type="match status" value="1"/>
</dbReference>
<dbReference type="InterPro" id="IPR045851">
    <property type="entry name" value="AMP-bd_C_sf"/>
</dbReference>
<name>A0A6J6B5N6_9ZZZZ</name>
<dbReference type="PANTHER" id="PTHR43201">
    <property type="entry name" value="ACYL-COA SYNTHETASE"/>
    <property type="match status" value="1"/>
</dbReference>
<dbReference type="Pfam" id="PF00501">
    <property type="entry name" value="AMP-binding"/>
    <property type="match status" value="1"/>
</dbReference>